<feature type="domain" description="CzcB-like barrel-sandwich hybrid" evidence="4">
    <location>
        <begin position="64"/>
        <end position="202"/>
    </location>
</feature>
<dbReference type="Pfam" id="PF25973">
    <property type="entry name" value="BSH_CzcB"/>
    <property type="match status" value="1"/>
</dbReference>
<evidence type="ECO:0000259" key="4">
    <source>
        <dbReference type="Pfam" id="PF25973"/>
    </source>
</evidence>
<dbReference type="InterPro" id="IPR058647">
    <property type="entry name" value="BSH_CzcB-like"/>
</dbReference>
<keyword evidence="2" id="KW-0175">Coiled coil</keyword>
<dbReference type="Proteomes" id="UP000630923">
    <property type="component" value="Unassembled WGS sequence"/>
</dbReference>
<gene>
    <name evidence="5" type="ORF">GCM10017044_12710</name>
</gene>
<evidence type="ECO:0000256" key="2">
    <source>
        <dbReference type="SAM" id="Coils"/>
    </source>
</evidence>
<feature type="chain" id="PRO_5037848473" evidence="3">
    <location>
        <begin position="25"/>
        <end position="356"/>
    </location>
</feature>
<dbReference type="SUPFAM" id="SSF111369">
    <property type="entry name" value="HlyD-like secretion proteins"/>
    <property type="match status" value="1"/>
</dbReference>
<evidence type="ECO:0000256" key="1">
    <source>
        <dbReference type="ARBA" id="ARBA00009477"/>
    </source>
</evidence>
<keyword evidence="6" id="KW-1185">Reference proteome</keyword>
<feature type="signal peptide" evidence="3">
    <location>
        <begin position="1"/>
        <end position="24"/>
    </location>
</feature>
<comment type="caution">
    <text evidence="5">The sequence shown here is derived from an EMBL/GenBank/DDBJ whole genome shotgun (WGS) entry which is preliminary data.</text>
</comment>
<evidence type="ECO:0000313" key="5">
    <source>
        <dbReference type="EMBL" id="GHF19502.1"/>
    </source>
</evidence>
<dbReference type="Gene3D" id="2.40.30.170">
    <property type="match status" value="1"/>
</dbReference>
<proteinExistence type="inferred from homology"/>
<evidence type="ECO:0000256" key="3">
    <source>
        <dbReference type="SAM" id="SignalP"/>
    </source>
</evidence>
<name>A0A919E7B5_9PROT</name>
<dbReference type="Gene3D" id="2.40.420.20">
    <property type="match status" value="1"/>
</dbReference>
<protein>
    <submittedName>
        <fullName evidence="5">MexH family multidrug efflux RND transporter periplasmic adaptor subunit</fullName>
    </submittedName>
</protein>
<keyword evidence="3" id="KW-0732">Signal</keyword>
<dbReference type="AlphaFoldDB" id="A0A919E7B5"/>
<dbReference type="NCBIfam" id="TIGR01730">
    <property type="entry name" value="RND_mfp"/>
    <property type="match status" value="1"/>
</dbReference>
<accession>A0A919E7B5</accession>
<dbReference type="InterPro" id="IPR006143">
    <property type="entry name" value="RND_pump_MFP"/>
</dbReference>
<dbReference type="EMBL" id="BNCI01000001">
    <property type="protein sequence ID" value="GHF19502.1"/>
    <property type="molecule type" value="Genomic_DNA"/>
</dbReference>
<feature type="coiled-coil region" evidence="2">
    <location>
        <begin position="146"/>
        <end position="173"/>
    </location>
</feature>
<sequence>MRKNLLKAFGLVGALLSAGTSVLAQMGPGGQMPPARVEVVKAVERMMAPTMEVTGTVISLNDSRISSEVEGVLSWISEVGTHVNKGDVIAVIDDRLLAVNYRRAEASLKRLEADLPRREAAVKRFEGLAANDVASRARLEEVVSDRDMLVQDIADAKARLDQARGDLERTKIRARFEGNVVARLSSVGEYITVGEEVIRLVDTGAIEISLPAPIAVTPYLNSAEELPVQTSEGTVHRLKVRTVVPVGDSVSRQVEVRLQASPDSFMIGAPVTVSLPTSAPSVRVAVPRDTLVRKGSKMYVFRVNADGSADQLVADIAVMDGLWVSIADQSLRAGDTIILRGGERLQPGQKVVFDAQ</sequence>
<dbReference type="Gene3D" id="2.40.50.100">
    <property type="match status" value="1"/>
</dbReference>
<reference evidence="5" key="2">
    <citation type="submission" date="2020-09" db="EMBL/GenBank/DDBJ databases">
        <authorList>
            <person name="Sun Q."/>
            <person name="Kim S."/>
        </authorList>
    </citation>
    <scope>NUCLEOTIDE SEQUENCE</scope>
    <source>
        <strain evidence="5">KCTC 42590</strain>
    </source>
</reference>
<comment type="similarity">
    <text evidence="1">Belongs to the membrane fusion protein (MFP) (TC 8.A.1) family.</text>
</comment>
<dbReference type="Gene3D" id="1.10.287.470">
    <property type="entry name" value="Helix hairpin bin"/>
    <property type="match status" value="1"/>
</dbReference>
<dbReference type="GO" id="GO:0015562">
    <property type="term" value="F:efflux transmembrane transporter activity"/>
    <property type="evidence" value="ECO:0007669"/>
    <property type="project" value="TreeGrafter"/>
</dbReference>
<dbReference type="PANTHER" id="PTHR30469">
    <property type="entry name" value="MULTIDRUG RESISTANCE PROTEIN MDTA"/>
    <property type="match status" value="1"/>
</dbReference>
<organism evidence="5 6">
    <name type="scientific">Kordiimonas sediminis</name>
    <dbReference type="NCBI Taxonomy" id="1735581"/>
    <lineage>
        <taxon>Bacteria</taxon>
        <taxon>Pseudomonadati</taxon>
        <taxon>Pseudomonadota</taxon>
        <taxon>Alphaproteobacteria</taxon>
        <taxon>Kordiimonadales</taxon>
        <taxon>Kordiimonadaceae</taxon>
        <taxon>Kordiimonas</taxon>
    </lineage>
</organism>
<reference evidence="5" key="1">
    <citation type="journal article" date="2014" name="Int. J. Syst. Evol. Microbiol.">
        <title>Complete genome sequence of Corynebacterium casei LMG S-19264T (=DSM 44701T), isolated from a smear-ripened cheese.</title>
        <authorList>
            <consortium name="US DOE Joint Genome Institute (JGI-PGF)"/>
            <person name="Walter F."/>
            <person name="Albersmeier A."/>
            <person name="Kalinowski J."/>
            <person name="Ruckert C."/>
        </authorList>
    </citation>
    <scope>NUCLEOTIDE SEQUENCE</scope>
    <source>
        <strain evidence="5">KCTC 42590</strain>
    </source>
</reference>
<dbReference type="GO" id="GO:1990281">
    <property type="term" value="C:efflux pump complex"/>
    <property type="evidence" value="ECO:0007669"/>
    <property type="project" value="TreeGrafter"/>
</dbReference>
<evidence type="ECO:0000313" key="6">
    <source>
        <dbReference type="Proteomes" id="UP000630923"/>
    </source>
</evidence>
<dbReference type="RefSeq" id="WP_191250977.1">
    <property type="nucleotide sequence ID" value="NZ_BNCI01000001.1"/>
</dbReference>
<dbReference type="PANTHER" id="PTHR30469:SF15">
    <property type="entry name" value="HLYD FAMILY OF SECRETION PROTEINS"/>
    <property type="match status" value="1"/>
</dbReference>